<dbReference type="PANTHER" id="PTHR10443:SF12">
    <property type="entry name" value="DIPEPTIDASE"/>
    <property type="match status" value="1"/>
</dbReference>
<dbReference type="PROSITE" id="PS51365">
    <property type="entry name" value="RENAL_DIPEPTIDASE_2"/>
    <property type="match status" value="1"/>
</dbReference>
<dbReference type="SUPFAM" id="SSF51556">
    <property type="entry name" value="Metallo-dependent hydrolases"/>
    <property type="match status" value="1"/>
</dbReference>
<dbReference type="AlphaFoldDB" id="A0A3R8JMH4"/>
<dbReference type="Proteomes" id="UP000274920">
    <property type="component" value="Unassembled WGS sequence"/>
</dbReference>
<dbReference type="Gene3D" id="3.20.20.140">
    <property type="entry name" value="Metal-dependent hydrolases"/>
    <property type="match status" value="1"/>
</dbReference>
<gene>
    <name evidence="1" type="ORF">EBB54_10555</name>
</gene>
<dbReference type="CDD" id="cd01301">
    <property type="entry name" value="rDP_like"/>
    <property type="match status" value="1"/>
</dbReference>
<organism evidence="1 2">
    <name type="scientific">Schaedlerella arabinosiphila</name>
    <dbReference type="NCBI Taxonomy" id="2044587"/>
    <lineage>
        <taxon>Bacteria</taxon>
        <taxon>Bacillati</taxon>
        <taxon>Bacillota</taxon>
        <taxon>Clostridia</taxon>
        <taxon>Lachnospirales</taxon>
        <taxon>Lachnospiraceae</taxon>
        <taxon>Schaedlerella</taxon>
    </lineage>
</organism>
<dbReference type="GO" id="GO:0070573">
    <property type="term" value="F:metallodipeptidase activity"/>
    <property type="evidence" value="ECO:0007669"/>
    <property type="project" value="InterPro"/>
</dbReference>
<dbReference type="Pfam" id="PF01244">
    <property type="entry name" value="Peptidase_M19"/>
    <property type="match status" value="1"/>
</dbReference>
<name>A0A3R8JMH4_9FIRM</name>
<dbReference type="InterPro" id="IPR032466">
    <property type="entry name" value="Metal_Hydrolase"/>
</dbReference>
<protein>
    <submittedName>
        <fullName evidence="1">Membrane dipeptidase</fullName>
    </submittedName>
</protein>
<evidence type="ECO:0000313" key="2">
    <source>
        <dbReference type="Proteomes" id="UP000274920"/>
    </source>
</evidence>
<dbReference type="InterPro" id="IPR008257">
    <property type="entry name" value="Pept_M19"/>
</dbReference>
<dbReference type="PANTHER" id="PTHR10443">
    <property type="entry name" value="MICROSOMAL DIPEPTIDASE"/>
    <property type="match status" value="1"/>
</dbReference>
<comment type="caution">
    <text evidence="1">The sequence shown here is derived from an EMBL/GenBank/DDBJ whole genome shotgun (WGS) entry which is preliminary data.</text>
</comment>
<keyword evidence="2" id="KW-1185">Reference proteome</keyword>
<dbReference type="RefSeq" id="WP_125127370.1">
    <property type="nucleotide sequence ID" value="NZ_RHJS01000002.1"/>
</dbReference>
<accession>A0A3R8JMH4</accession>
<evidence type="ECO:0000313" key="1">
    <source>
        <dbReference type="EMBL" id="RRK31755.1"/>
    </source>
</evidence>
<reference evidence="1" key="1">
    <citation type="submission" date="2018-10" db="EMBL/GenBank/DDBJ databases">
        <title>Schaedlerella arabinophila gen. nov. sp. nov., isolated from the mouse intestinal tract and comparative analysis with the genome of the closely related altered Schaedler flora strain ASF502.</title>
        <authorList>
            <person name="Miyake S."/>
            <person name="Soh M."/>
            <person name="Seedorf H."/>
        </authorList>
    </citation>
    <scope>NUCLEOTIDE SEQUENCE [LARGE SCALE GENOMIC DNA]</scope>
    <source>
        <strain evidence="1">DSM 106076</strain>
    </source>
</reference>
<dbReference type="GO" id="GO:0006508">
    <property type="term" value="P:proteolysis"/>
    <property type="evidence" value="ECO:0007669"/>
    <property type="project" value="InterPro"/>
</dbReference>
<sequence length="335" mass="37734">MTRKFIDMHCDTISELQKSEAGESLLENHLCVHMEGMEKAGTMIQFFACFANGKDYVEGPPVWNAGHRQISPEAWDLAYGAVLDMIRRIRREENEKLRGIRSYEEIQENVRLGRISAIATVEEGGVLNGRAKRLEELYREGIRLITLTWNYENCLGYPNSRDSEMMNRGLKAFGLEMVERMNALGMLVDVSHLSDGGFWDCIRVSRTPVVASHSNVRALCNVPRNLTDDMLRALAEKGGVAGLNFYPVFLREEIQNVTVQDIACHAAHMIDAAGEELPAIGTDFDGFVCGSVTGYLRGPADMEQVWEAMKKQGITERQMDKIWSENALRVLKEVL</sequence>
<dbReference type="EMBL" id="RHJS01000002">
    <property type="protein sequence ID" value="RRK31755.1"/>
    <property type="molecule type" value="Genomic_DNA"/>
</dbReference>
<proteinExistence type="predicted"/>